<gene>
    <name evidence="3" type="ORF">EI71_00229</name>
</gene>
<feature type="compositionally biased region" description="Basic and acidic residues" evidence="1">
    <location>
        <begin position="435"/>
        <end position="454"/>
    </location>
</feature>
<dbReference type="RefSeq" id="WP_119015405.1">
    <property type="nucleotide sequence ID" value="NZ_QXEV01000002.1"/>
</dbReference>
<feature type="compositionally biased region" description="Acidic residues" evidence="1">
    <location>
        <begin position="420"/>
        <end position="434"/>
    </location>
</feature>
<protein>
    <submittedName>
        <fullName evidence="3">Uncharacterized protein</fullName>
    </submittedName>
</protein>
<proteinExistence type="predicted"/>
<evidence type="ECO:0000256" key="1">
    <source>
        <dbReference type="SAM" id="MobiDB-lite"/>
    </source>
</evidence>
<keyword evidence="4" id="KW-1185">Reference proteome</keyword>
<feature type="compositionally biased region" description="Basic and acidic residues" evidence="1">
    <location>
        <begin position="407"/>
        <end position="419"/>
    </location>
</feature>
<comment type="caution">
    <text evidence="3">The sequence shown here is derived from an EMBL/GenBank/DDBJ whole genome shotgun (WGS) entry which is preliminary data.</text>
</comment>
<keyword evidence="2" id="KW-0472">Membrane</keyword>
<sequence>MKTIIKIIYIAFSLILAVIIALGMYTSFASDNYSALLTNAVTKAEAVENYQDADYNDIVRSFSIFATPLEDAPDVLYAEENGKNITFIYESVNQHNASYTQDGKTVDVNHIENVYLVVILSPNFYYKTNSDKTNPSAFRFYNGTQTFDYYFNLNADCNPAIFKEKPTTEKEAVLYGSRTLLDTYRENYDLIFFPMTETTIGYIKEELGGAITGFNIADNEGNNVYKNSTEVPFAFDYPKTAGTFYYDMADFVRYYNIYTDNKNGVGNYDEETVTAASVYIEAFMQDPTSKVADFNSKYIQGYPHEAVYTGTPMVMKCIGITALFVVAVGLLYILLFHFKSIKKFVRRFSKKAEPERVVPNRPQTNVVISKSKVKREPSPDQVKREVAPTPAAVETKAEEVEEAQVVEEAKPAEEAKAEETVEAEEVQTEETVETEEVKTEETVETEKATEEATE</sequence>
<dbReference type="AlphaFoldDB" id="A0A397S0R4"/>
<dbReference type="EMBL" id="QXEV01000002">
    <property type="protein sequence ID" value="RIA78279.1"/>
    <property type="molecule type" value="Genomic_DNA"/>
</dbReference>
<feature type="compositionally biased region" description="Basic and acidic residues" evidence="1">
    <location>
        <begin position="374"/>
        <end position="386"/>
    </location>
</feature>
<accession>A0A397S0R4</accession>
<evidence type="ECO:0000313" key="4">
    <source>
        <dbReference type="Proteomes" id="UP000266506"/>
    </source>
</evidence>
<keyword evidence="2" id="KW-1133">Transmembrane helix</keyword>
<evidence type="ECO:0000313" key="3">
    <source>
        <dbReference type="EMBL" id="RIA78279.1"/>
    </source>
</evidence>
<keyword evidence="2" id="KW-0812">Transmembrane</keyword>
<reference evidence="3 4" key="1">
    <citation type="submission" date="2018-08" db="EMBL/GenBank/DDBJ databases">
        <title>Genomic Encyclopedia of Archaeal and Bacterial Type Strains, Phase II (KMG-II): from individual species to whole genera.</title>
        <authorList>
            <person name="Goeker M."/>
        </authorList>
    </citation>
    <scope>NUCLEOTIDE SEQUENCE [LARGE SCALE GENOMIC DNA]</scope>
    <source>
        <strain evidence="3 4">ATCC 27112</strain>
    </source>
</reference>
<dbReference type="Proteomes" id="UP000266506">
    <property type="component" value="Unassembled WGS sequence"/>
</dbReference>
<dbReference type="InParanoid" id="A0A397S0R4"/>
<feature type="transmembrane region" description="Helical" evidence="2">
    <location>
        <begin position="7"/>
        <end position="28"/>
    </location>
</feature>
<feature type="transmembrane region" description="Helical" evidence="2">
    <location>
        <begin position="318"/>
        <end position="338"/>
    </location>
</feature>
<organism evidence="3 4">
    <name type="scientific">Anaeroplasma bactoclasticum</name>
    <dbReference type="NCBI Taxonomy" id="2088"/>
    <lineage>
        <taxon>Bacteria</taxon>
        <taxon>Bacillati</taxon>
        <taxon>Mycoplasmatota</taxon>
        <taxon>Mollicutes</taxon>
        <taxon>Anaeroplasmatales</taxon>
        <taxon>Anaeroplasmataceae</taxon>
        <taxon>Anaeroplasma</taxon>
    </lineage>
</organism>
<evidence type="ECO:0000256" key="2">
    <source>
        <dbReference type="SAM" id="Phobius"/>
    </source>
</evidence>
<name>A0A397S0R4_9MOLU</name>
<feature type="region of interest" description="Disordered" evidence="1">
    <location>
        <begin position="371"/>
        <end position="454"/>
    </location>
</feature>